<reference evidence="1" key="1">
    <citation type="submission" date="2022-11" db="EMBL/GenBank/DDBJ databases">
        <title>Marinomonas sp. nov., isolated from marine algae.</title>
        <authorList>
            <person name="Choi D.G."/>
            <person name="Kim J.M."/>
            <person name="Lee J.K."/>
            <person name="Baek J.H."/>
            <person name="Jeon C.O."/>
        </authorList>
    </citation>
    <scope>NUCLEOTIDE SEQUENCE</scope>
    <source>
        <strain evidence="1">KJ51-3</strain>
    </source>
</reference>
<dbReference type="Proteomes" id="UP001431181">
    <property type="component" value="Unassembled WGS sequence"/>
</dbReference>
<comment type="caution">
    <text evidence="1">The sequence shown here is derived from an EMBL/GenBank/DDBJ whole genome shotgun (WGS) entry which is preliminary data.</text>
</comment>
<evidence type="ECO:0000313" key="1">
    <source>
        <dbReference type="EMBL" id="MCW4629343.1"/>
    </source>
</evidence>
<organism evidence="1 2">
    <name type="scientific">Marinomonas rhodophyticola</name>
    <dbReference type="NCBI Taxonomy" id="2992803"/>
    <lineage>
        <taxon>Bacteria</taxon>
        <taxon>Pseudomonadati</taxon>
        <taxon>Pseudomonadota</taxon>
        <taxon>Gammaproteobacteria</taxon>
        <taxon>Oceanospirillales</taxon>
        <taxon>Oceanospirillaceae</taxon>
        <taxon>Marinomonas</taxon>
    </lineage>
</organism>
<name>A0ABT3KFM1_9GAMM</name>
<protein>
    <submittedName>
        <fullName evidence="1">Uncharacterized protein</fullName>
    </submittedName>
</protein>
<gene>
    <name evidence="1" type="ORF">ONZ52_10365</name>
</gene>
<keyword evidence="2" id="KW-1185">Reference proteome</keyword>
<dbReference type="RefSeq" id="WP_265218522.1">
    <property type="nucleotide sequence ID" value="NZ_JAPEUL010000007.1"/>
</dbReference>
<sequence>MPWTPALREEMLYLVNEVTEELGLTTLLISHLPQEACLVGGRVILIEQGEVIAHEPVSVLSQIEPHVLFSNYLGVGVSSRSTI</sequence>
<dbReference type="SUPFAM" id="SSF52540">
    <property type="entry name" value="P-loop containing nucleoside triphosphate hydrolases"/>
    <property type="match status" value="1"/>
</dbReference>
<accession>A0ABT3KFM1</accession>
<dbReference type="EMBL" id="JAPEUL010000007">
    <property type="protein sequence ID" value="MCW4629343.1"/>
    <property type="molecule type" value="Genomic_DNA"/>
</dbReference>
<evidence type="ECO:0000313" key="2">
    <source>
        <dbReference type="Proteomes" id="UP001431181"/>
    </source>
</evidence>
<proteinExistence type="predicted"/>
<dbReference type="InterPro" id="IPR027417">
    <property type="entry name" value="P-loop_NTPase"/>
</dbReference>